<reference evidence="4" key="2">
    <citation type="submission" date="2014-03" db="EMBL/GenBank/DDBJ databases">
        <authorList>
            <person name="Genoscope - CEA"/>
        </authorList>
    </citation>
    <scope>NUCLEOTIDE SEQUENCE</scope>
</reference>
<evidence type="ECO:0000313" key="5">
    <source>
        <dbReference type="Proteomes" id="UP000193380"/>
    </source>
</evidence>
<gene>
    <name evidence="4" type="ORF">GSONMT00041948001</name>
</gene>
<dbReference type="PROSITE" id="PS50012">
    <property type="entry name" value="RCC1_3"/>
    <property type="match status" value="2"/>
</dbReference>
<sequence length="264" mass="29114">MFIRNNGRLLSVARIQEDQDGRRFIGKGSAWTRPIFSLRWSGVHMGSEHQRSAGFGVGRAQRHVSQAPEVSIRDPPGSDHCRGRPQLRSVPFWSCVRLGQEHRRATGTRGHNKRAPAHVDCLNLKKTVLISCGGEHTAVLTKGGVVFTFGSGRYGPLGHNSLRDELRPRVVGQLCGLKVTQIACGRHHTLAFVRPSNKIYSFGRGEQGLLGNGVKIDQSVPLPVQLPDQIDDQKIEHIFAGVNHSFALCSLGQVWTQFGFLTMS</sequence>
<dbReference type="PaxDb" id="8022-A0A060XUD6"/>
<dbReference type="Gene3D" id="2.130.10.30">
    <property type="entry name" value="Regulator of chromosome condensation 1/beta-lactamase-inhibitor protein II"/>
    <property type="match status" value="1"/>
</dbReference>
<protein>
    <recommendedName>
        <fullName evidence="6">HECT domain-containing protein</fullName>
    </recommendedName>
</protein>
<dbReference type="Pfam" id="PF00415">
    <property type="entry name" value="RCC1"/>
    <property type="match status" value="2"/>
</dbReference>
<proteinExistence type="predicted"/>
<reference evidence="4" key="1">
    <citation type="journal article" date="2014" name="Nat. Commun.">
        <title>The rainbow trout genome provides novel insights into evolution after whole-genome duplication in vertebrates.</title>
        <authorList>
            <person name="Berthelot C."/>
            <person name="Brunet F."/>
            <person name="Chalopin D."/>
            <person name="Juanchich A."/>
            <person name="Bernard M."/>
            <person name="Noel B."/>
            <person name="Bento P."/>
            <person name="Da Silva C."/>
            <person name="Labadie K."/>
            <person name="Alberti A."/>
            <person name="Aury J.M."/>
            <person name="Louis A."/>
            <person name="Dehais P."/>
            <person name="Bardou P."/>
            <person name="Montfort J."/>
            <person name="Klopp C."/>
            <person name="Cabau C."/>
            <person name="Gaspin C."/>
            <person name="Thorgaard G.H."/>
            <person name="Boussaha M."/>
            <person name="Quillet E."/>
            <person name="Guyomard R."/>
            <person name="Galiana D."/>
            <person name="Bobe J."/>
            <person name="Volff J.N."/>
            <person name="Genet C."/>
            <person name="Wincker P."/>
            <person name="Jaillon O."/>
            <person name="Roest Crollius H."/>
            <person name="Guiguen Y."/>
        </authorList>
    </citation>
    <scope>NUCLEOTIDE SEQUENCE [LARGE SCALE GENOMIC DNA]</scope>
</reference>
<evidence type="ECO:0008006" key="6">
    <source>
        <dbReference type="Google" id="ProtNLM"/>
    </source>
</evidence>
<accession>A0A060XUD6</accession>
<dbReference type="PANTHER" id="PTHR22870:SF408">
    <property type="entry name" value="OS09G0560450 PROTEIN"/>
    <property type="match status" value="1"/>
</dbReference>
<feature type="repeat" description="RCC1" evidence="2">
    <location>
        <begin position="197"/>
        <end position="251"/>
    </location>
</feature>
<dbReference type="EMBL" id="FR906072">
    <property type="protein sequence ID" value="CDQ82912.1"/>
    <property type="molecule type" value="Genomic_DNA"/>
</dbReference>
<dbReference type="STRING" id="8022.A0A060XUD6"/>
<dbReference type="InterPro" id="IPR009091">
    <property type="entry name" value="RCC1/BLIP-II"/>
</dbReference>
<organism evidence="4 5">
    <name type="scientific">Oncorhynchus mykiss</name>
    <name type="common">Rainbow trout</name>
    <name type="synonym">Salmo gairdneri</name>
    <dbReference type="NCBI Taxonomy" id="8022"/>
    <lineage>
        <taxon>Eukaryota</taxon>
        <taxon>Metazoa</taxon>
        <taxon>Chordata</taxon>
        <taxon>Craniata</taxon>
        <taxon>Vertebrata</taxon>
        <taxon>Euteleostomi</taxon>
        <taxon>Actinopterygii</taxon>
        <taxon>Neopterygii</taxon>
        <taxon>Teleostei</taxon>
        <taxon>Protacanthopterygii</taxon>
        <taxon>Salmoniformes</taxon>
        <taxon>Salmonidae</taxon>
        <taxon>Salmoninae</taxon>
        <taxon>Oncorhynchus</taxon>
    </lineage>
</organism>
<dbReference type="Proteomes" id="UP000193380">
    <property type="component" value="Unassembled WGS sequence"/>
</dbReference>
<feature type="repeat" description="RCC1" evidence="2">
    <location>
        <begin position="144"/>
        <end position="195"/>
    </location>
</feature>
<dbReference type="PROSITE" id="PS00626">
    <property type="entry name" value="RCC1_2"/>
    <property type="match status" value="1"/>
</dbReference>
<dbReference type="PANTHER" id="PTHR22870">
    <property type="entry name" value="REGULATOR OF CHROMOSOME CONDENSATION"/>
    <property type="match status" value="1"/>
</dbReference>
<keyword evidence="1" id="KW-0677">Repeat</keyword>
<evidence type="ECO:0000256" key="1">
    <source>
        <dbReference type="ARBA" id="ARBA00022737"/>
    </source>
</evidence>
<name>A0A060XUD6_ONCMY</name>
<dbReference type="SUPFAM" id="SSF50985">
    <property type="entry name" value="RCC1/BLIP-II"/>
    <property type="match status" value="1"/>
</dbReference>
<dbReference type="InterPro" id="IPR051210">
    <property type="entry name" value="Ub_ligase/GEF_domain"/>
</dbReference>
<feature type="region of interest" description="Disordered" evidence="3">
    <location>
        <begin position="50"/>
        <end position="85"/>
    </location>
</feature>
<evidence type="ECO:0000313" key="4">
    <source>
        <dbReference type="EMBL" id="CDQ82912.1"/>
    </source>
</evidence>
<evidence type="ECO:0000256" key="3">
    <source>
        <dbReference type="SAM" id="MobiDB-lite"/>
    </source>
</evidence>
<dbReference type="AlphaFoldDB" id="A0A060XUD6"/>
<dbReference type="InterPro" id="IPR000408">
    <property type="entry name" value="Reg_chr_condens"/>
</dbReference>
<evidence type="ECO:0000256" key="2">
    <source>
        <dbReference type="PROSITE-ProRule" id="PRU00235"/>
    </source>
</evidence>